<gene>
    <name evidence="2" type="ORF">EYF80_067279</name>
</gene>
<dbReference type="AlphaFoldDB" id="A0A4Z2E1J3"/>
<sequence length="63" mass="7054">MHVVNKSIDWPATANPVRHRARRQPATQGQPAEQPEGARRSKCDNPAGSRHRSQRALCRPGLF</sequence>
<organism evidence="2 3">
    <name type="scientific">Liparis tanakae</name>
    <name type="common">Tanaka's snailfish</name>
    <dbReference type="NCBI Taxonomy" id="230148"/>
    <lineage>
        <taxon>Eukaryota</taxon>
        <taxon>Metazoa</taxon>
        <taxon>Chordata</taxon>
        <taxon>Craniata</taxon>
        <taxon>Vertebrata</taxon>
        <taxon>Euteleostomi</taxon>
        <taxon>Actinopterygii</taxon>
        <taxon>Neopterygii</taxon>
        <taxon>Teleostei</taxon>
        <taxon>Neoteleostei</taxon>
        <taxon>Acanthomorphata</taxon>
        <taxon>Eupercaria</taxon>
        <taxon>Perciformes</taxon>
        <taxon>Cottioidei</taxon>
        <taxon>Cottales</taxon>
        <taxon>Liparidae</taxon>
        <taxon>Liparis</taxon>
    </lineage>
</organism>
<protein>
    <submittedName>
        <fullName evidence="2">Uncharacterized protein</fullName>
    </submittedName>
</protein>
<proteinExistence type="predicted"/>
<reference evidence="2 3" key="1">
    <citation type="submission" date="2019-03" db="EMBL/GenBank/DDBJ databases">
        <title>First draft genome of Liparis tanakae, snailfish: a comprehensive survey of snailfish specific genes.</title>
        <authorList>
            <person name="Kim W."/>
            <person name="Song I."/>
            <person name="Jeong J.-H."/>
            <person name="Kim D."/>
            <person name="Kim S."/>
            <person name="Ryu S."/>
            <person name="Song J.Y."/>
            <person name="Lee S.K."/>
        </authorList>
    </citation>
    <scope>NUCLEOTIDE SEQUENCE [LARGE SCALE GENOMIC DNA]</scope>
    <source>
        <tissue evidence="2">Muscle</tissue>
    </source>
</reference>
<accession>A0A4Z2E1J3</accession>
<comment type="caution">
    <text evidence="2">The sequence shown here is derived from an EMBL/GenBank/DDBJ whole genome shotgun (WGS) entry which is preliminary data.</text>
</comment>
<dbReference type="EMBL" id="SRLO01021739">
    <property type="protein sequence ID" value="TNN22607.1"/>
    <property type="molecule type" value="Genomic_DNA"/>
</dbReference>
<evidence type="ECO:0000313" key="3">
    <source>
        <dbReference type="Proteomes" id="UP000314294"/>
    </source>
</evidence>
<feature type="region of interest" description="Disordered" evidence="1">
    <location>
        <begin position="1"/>
        <end position="63"/>
    </location>
</feature>
<evidence type="ECO:0000313" key="2">
    <source>
        <dbReference type="EMBL" id="TNN22607.1"/>
    </source>
</evidence>
<evidence type="ECO:0000256" key="1">
    <source>
        <dbReference type="SAM" id="MobiDB-lite"/>
    </source>
</evidence>
<name>A0A4Z2E1J3_9TELE</name>
<dbReference type="Proteomes" id="UP000314294">
    <property type="component" value="Unassembled WGS sequence"/>
</dbReference>
<keyword evidence="3" id="KW-1185">Reference proteome</keyword>